<dbReference type="Proteomes" id="UP000818603">
    <property type="component" value="Unassembled WGS sequence"/>
</dbReference>
<evidence type="ECO:0000313" key="4">
    <source>
        <dbReference type="Proteomes" id="UP000621856"/>
    </source>
</evidence>
<proteinExistence type="predicted"/>
<sequence length="157" mass="16486">MKYLILFAATALLSACATSVPVYQPAQTENALGYRDFAIESNRYRVSYRSSSQEAADRFALRRAAQLTANNGYDWFEVVNRSADMNTNANSGSRVSIGGGTGSYGSGVSLGGGIGFGLGSASSGNTLVRLEIVMGNGPRPERPNTYDANAVLANISG</sequence>
<gene>
    <name evidence="3" type="ORF">FF098_011205</name>
    <name evidence="2" type="ORF">GCM10011355_22530</name>
</gene>
<reference evidence="2" key="3">
    <citation type="submission" date="2020-09" db="EMBL/GenBank/DDBJ databases">
        <authorList>
            <person name="Sun Q."/>
            <person name="Zhou Y."/>
        </authorList>
    </citation>
    <scope>NUCLEOTIDE SEQUENCE</scope>
    <source>
        <strain evidence="2">CGMCC 1.14984</strain>
    </source>
</reference>
<dbReference type="AlphaFoldDB" id="A0A8J3A4E3"/>
<keyword evidence="5" id="KW-1185">Reference proteome</keyword>
<dbReference type="Proteomes" id="UP000621856">
    <property type="component" value="Unassembled WGS sequence"/>
</dbReference>
<accession>A0A8J3A4E3</accession>
<dbReference type="RefSeq" id="WP_155140505.1">
    <property type="nucleotide sequence ID" value="NZ_BMGZ01000002.1"/>
</dbReference>
<dbReference type="EMBL" id="VCJR02000002">
    <property type="protein sequence ID" value="NHK28474.1"/>
    <property type="molecule type" value="Genomic_DNA"/>
</dbReference>
<feature type="chain" id="PRO_5035262442" description="Lipoprotein" evidence="1">
    <location>
        <begin position="20"/>
        <end position="157"/>
    </location>
</feature>
<organism evidence="2 4">
    <name type="scientific">Aquisalinus luteolus</name>
    <dbReference type="NCBI Taxonomy" id="1566827"/>
    <lineage>
        <taxon>Bacteria</taxon>
        <taxon>Pseudomonadati</taxon>
        <taxon>Pseudomonadota</taxon>
        <taxon>Alphaproteobacteria</taxon>
        <taxon>Parvularculales</taxon>
        <taxon>Parvularculaceae</taxon>
        <taxon>Aquisalinus</taxon>
    </lineage>
</organism>
<keyword evidence="1" id="KW-0732">Signal</keyword>
<evidence type="ECO:0008006" key="6">
    <source>
        <dbReference type="Google" id="ProtNLM"/>
    </source>
</evidence>
<reference evidence="2" key="1">
    <citation type="journal article" date="2014" name="Int. J. Syst. Evol. Microbiol.">
        <title>Complete genome sequence of Corynebacterium casei LMG S-19264T (=DSM 44701T), isolated from a smear-ripened cheese.</title>
        <authorList>
            <consortium name="US DOE Joint Genome Institute (JGI-PGF)"/>
            <person name="Walter F."/>
            <person name="Albersmeier A."/>
            <person name="Kalinowski J."/>
            <person name="Ruckert C."/>
        </authorList>
    </citation>
    <scope>NUCLEOTIDE SEQUENCE</scope>
    <source>
        <strain evidence="2">CGMCC 1.14984</strain>
    </source>
</reference>
<reference evidence="3 5" key="2">
    <citation type="submission" date="2020-02" db="EMBL/GenBank/DDBJ databases">
        <title>Genome sequence of Parvularcula flava strain NH6-79.</title>
        <authorList>
            <person name="Abdul Karim M.H."/>
            <person name="Lam M.Q."/>
            <person name="Chen S.J."/>
            <person name="Yahya A."/>
            <person name="Shahir S."/>
            <person name="Shamsir M.S."/>
            <person name="Chong C.S."/>
        </authorList>
    </citation>
    <scope>NUCLEOTIDE SEQUENCE [LARGE SCALE GENOMIC DNA]</scope>
    <source>
        <strain evidence="3 5">NH6-79</strain>
    </source>
</reference>
<comment type="caution">
    <text evidence="2">The sequence shown here is derived from an EMBL/GenBank/DDBJ whole genome shotgun (WGS) entry which is preliminary data.</text>
</comment>
<evidence type="ECO:0000313" key="3">
    <source>
        <dbReference type="EMBL" id="NHK28474.1"/>
    </source>
</evidence>
<dbReference type="PROSITE" id="PS51257">
    <property type="entry name" value="PROKAR_LIPOPROTEIN"/>
    <property type="match status" value="1"/>
</dbReference>
<protein>
    <recommendedName>
        <fullName evidence="6">Lipoprotein</fullName>
    </recommendedName>
</protein>
<feature type="signal peptide" evidence="1">
    <location>
        <begin position="1"/>
        <end position="19"/>
    </location>
</feature>
<evidence type="ECO:0000313" key="5">
    <source>
        <dbReference type="Proteomes" id="UP000818603"/>
    </source>
</evidence>
<evidence type="ECO:0000256" key="1">
    <source>
        <dbReference type="SAM" id="SignalP"/>
    </source>
</evidence>
<dbReference type="NCBIfam" id="NF047637">
    <property type="entry name" value="lipo_CC0125"/>
    <property type="match status" value="1"/>
</dbReference>
<dbReference type="EMBL" id="BMGZ01000002">
    <property type="protein sequence ID" value="GGH98588.1"/>
    <property type="molecule type" value="Genomic_DNA"/>
</dbReference>
<evidence type="ECO:0000313" key="2">
    <source>
        <dbReference type="EMBL" id="GGH98588.1"/>
    </source>
</evidence>
<name>A0A8J3A4E3_9PROT</name>